<feature type="chain" id="PRO_5004495267" evidence="1">
    <location>
        <begin position="28"/>
        <end position="709"/>
    </location>
</feature>
<reference evidence="2 3" key="1">
    <citation type="submission" date="2013-03" db="EMBL/GenBank/DDBJ databases">
        <title>The Genome Sequence of Enterococcus dispar ATCC_51266 (Illumina only assembly).</title>
        <authorList>
            <consortium name="The Broad Institute Genomics Platform"/>
            <consortium name="The Broad Institute Genome Sequencing Center for Infectious Disease"/>
            <person name="Earl A."/>
            <person name="Russ C."/>
            <person name="Gilmore M."/>
            <person name="Surin D."/>
            <person name="Walker B."/>
            <person name="Young S."/>
            <person name="Zeng Q."/>
            <person name="Gargeya S."/>
            <person name="Fitzgerald M."/>
            <person name="Haas B."/>
            <person name="Abouelleil A."/>
            <person name="Allen A.W."/>
            <person name="Alvarado L."/>
            <person name="Arachchi H.M."/>
            <person name="Berlin A.M."/>
            <person name="Chapman S.B."/>
            <person name="Gainer-Dewar J."/>
            <person name="Goldberg J."/>
            <person name="Griggs A."/>
            <person name="Gujja S."/>
            <person name="Hansen M."/>
            <person name="Howarth C."/>
            <person name="Imamovic A."/>
            <person name="Ireland A."/>
            <person name="Larimer J."/>
            <person name="McCowan C."/>
            <person name="Murphy C."/>
            <person name="Pearson M."/>
            <person name="Poon T.W."/>
            <person name="Priest M."/>
            <person name="Roberts A."/>
            <person name="Saif S."/>
            <person name="Shea T."/>
            <person name="Sisk P."/>
            <person name="Sykes S."/>
            <person name="Wortman J."/>
            <person name="Nusbaum C."/>
            <person name="Birren B."/>
        </authorList>
    </citation>
    <scope>NUCLEOTIDE SEQUENCE [LARGE SCALE GENOMIC DNA]</scope>
    <source>
        <strain evidence="2 3">ATCC 51266</strain>
    </source>
</reference>
<keyword evidence="1" id="KW-0732">Signal</keyword>
<dbReference type="Proteomes" id="UP000014127">
    <property type="component" value="Unassembled WGS sequence"/>
</dbReference>
<dbReference type="STRING" id="44009.RV01_GL000226"/>
<accession>S1N861</accession>
<evidence type="ECO:0000313" key="3">
    <source>
        <dbReference type="Proteomes" id="UP000014127"/>
    </source>
</evidence>
<sequence>MKKSSFSLIMAFVCIIGSLSFPTYSFASDSGDTARDVAQDATQKEWNDMKVYFEQTVLPADEGYTRGYQTSTDFEFYCNDWYKNEYAYTGPAKRIIKSMTSSDPNTVSISYNSNNIQLKRGSGSSPKVTINIEYQLDWSFHVKENVAGVWWTVNDRFGPSGTIKDSFTVNVAQKHLTVIPKQTNKIQLNLFDIKVDDPLSFVDYSGNTGEVSYYMKEKPDDTKIGETSGKFIFFDDSHTVPVDIPFTVIDTTPPTGQLINPIFLELGTNAEIRDFLEYEPWDNDTKPVSIYSDTDPNSLGLGNHPFEMKLTDSSGNASLLKSTIGVQDSTPPLVNTKEKIIEYGSKVDANDFIRSITDNDKTGKMRTSFDPSKPAPDVKKIGSQDVFLVVSDPSGNSTKAQAKLTVNPDAIAPIGDGILQMVPVNGSISTNPLDVVKNLQDNDDTSKITAKYVKIPDTSKIGLTDAKVELSDQNGNKSEVTVPVFVHDHHSIFDNQYVLSSQNFTAYSNQVPASKIEEWILQESQSKAWELSSGNEISKQIKVIKHDVKPQFGSYTATIQLGNLTKDITINILDAKDLIDVTIPQKVIFGSTDVQNGKVSSPSYEVKNNSTAKLKVSLAKMQVDSSSTIDVIRANDIEPSGKDEKVKLSLSSLEEFQFPMIELHPSVVNQELGILNSQAVGGFQIKGAYYGKYQNTKCNIQMTFKFEAI</sequence>
<proteinExistence type="predicted"/>
<dbReference type="AlphaFoldDB" id="S1N861"/>
<dbReference type="Gene3D" id="2.60.40.3600">
    <property type="match status" value="1"/>
</dbReference>
<evidence type="ECO:0000256" key="1">
    <source>
        <dbReference type="SAM" id="SignalP"/>
    </source>
</evidence>
<feature type="signal peptide" evidence="1">
    <location>
        <begin position="1"/>
        <end position="27"/>
    </location>
</feature>
<dbReference type="eggNOG" id="COG1404">
    <property type="taxonomic scope" value="Bacteria"/>
</dbReference>
<evidence type="ECO:0000313" key="2">
    <source>
        <dbReference type="EMBL" id="EOT43292.1"/>
    </source>
</evidence>
<dbReference type="HOGENOM" id="CLU_410911_0_0_9"/>
<keyword evidence="3" id="KW-1185">Reference proteome</keyword>
<comment type="caution">
    <text evidence="2">The sequence shown here is derived from an EMBL/GenBank/DDBJ whole genome shotgun (WGS) entry which is preliminary data.</text>
</comment>
<organism evidence="2 3">
    <name type="scientific">Enterococcus dispar ATCC 51266</name>
    <dbReference type="NCBI Taxonomy" id="1139219"/>
    <lineage>
        <taxon>Bacteria</taxon>
        <taxon>Bacillati</taxon>
        <taxon>Bacillota</taxon>
        <taxon>Bacilli</taxon>
        <taxon>Lactobacillales</taxon>
        <taxon>Enterococcaceae</taxon>
        <taxon>Enterococcus</taxon>
    </lineage>
</organism>
<dbReference type="PATRIC" id="fig|1139219.3.peg.612"/>
<dbReference type="EMBL" id="AHYR01000003">
    <property type="protein sequence ID" value="EOT43292.1"/>
    <property type="molecule type" value="Genomic_DNA"/>
</dbReference>
<dbReference type="RefSeq" id="WP_016171835.1">
    <property type="nucleotide sequence ID" value="NZ_ASWK01000001.1"/>
</dbReference>
<dbReference type="OrthoDB" id="2195320at2"/>
<protein>
    <submittedName>
        <fullName evidence="2">Uncharacterized protein</fullName>
    </submittedName>
</protein>
<gene>
    <name evidence="2" type="ORF">OMK_00646</name>
</gene>
<name>S1N861_9ENTE</name>